<evidence type="ECO:0000313" key="2">
    <source>
        <dbReference type="EMBL" id="TGY39986.1"/>
    </source>
</evidence>
<gene>
    <name evidence="2" type="ORF">E5353_04170</name>
</gene>
<accession>A0A4S2DDK8</accession>
<reference evidence="2 3" key="1">
    <citation type="submission" date="2019-04" db="EMBL/GenBank/DDBJ databases">
        <title>Microbes associate with the intestines of laboratory mice.</title>
        <authorList>
            <person name="Navarre W."/>
            <person name="Wong E."/>
            <person name="Huang K."/>
            <person name="Tropini C."/>
            <person name="Ng K."/>
            <person name="Yu B."/>
        </authorList>
    </citation>
    <scope>NUCLEOTIDE SEQUENCE [LARGE SCALE GENOMIC DNA]</scope>
    <source>
        <strain evidence="2 3">NM63_1-25</strain>
    </source>
</reference>
<evidence type="ECO:0000256" key="1">
    <source>
        <dbReference type="SAM" id="MobiDB-lite"/>
    </source>
</evidence>
<evidence type="ECO:0000313" key="3">
    <source>
        <dbReference type="Proteomes" id="UP000309566"/>
    </source>
</evidence>
<dbReference type="RefSeq" id="WP_135999079.1">
    <property type="nucleotide sequence ID" value="NZ_SRYX01000010.1"/>
</dbReference>
<dbReference type="EMBL" id="SRYX01000010">
    <property type="protein sequence ID" value="TGY39986.1"/>
    <property type="molecule type" value="Genomic_DNA"/>
</dbReference>
<proteinExistence type="predicted"/>
<feature type="region of interest" description="Disordered" evidence="1">
    <location>
        <begin position="132"/>
        <end position="197"/>
    </location>
</feature>
<feature type="compositionally biased region" description="Basic and acidic residues" evidence="1">
    <location>
        <begin position="150"/>
        <end position="185"/>
    </location>
</feature>
<dbReference type="Proteomes" id="UP000309566">
    <property type="component" value="Unassembled WGS sequence"/>
</dbReference>
<organism evidence="2 3">
    <name type="scientific">Bacteroides caecimuris</name>
    <dbReference type="NCBI Taxonomy" id="1796613"/>
    <lineage>
        <taxon>Bacteria</taxon>
        <taxon>Pseudomonadati</taxon>
        <taxon>Bacteroidota</taxon>
        <taxon>Bacteroidia</taxon>
        <taxon>Bacteroidales</taxon>
        <taxon>Bacteroidaceae</taxon>
        <taxon>Bacteroides</taxon>
    </lineage>
</organism>
<name>A0A4S2DDK8_9BACE</name>
<sequence length="197" mass="23260">MNKSKKSLNEDELMQEKLKRCLYISIGRLLIFIRTISPLTLEKLQEISSVNSGMIWRMEQIRNYSILSYAQAIHYYLKSVKCIINIHNIFYQVAKALLNGKCIVMFAVNSDQLSKYASNQILLRQQSDDVEELDRRRQHREATLLKNRKRGEARWKKKSEAKQKKEGEAKRQKKSEAKRQKKESPQKQTKQKKTQKS</sequence>
<dbReference type="AlphaFoldDB" id="A0A4S2DDK8"/>
<protein>
    <submittedName>
        <fullName evidence="2">Uncharacterized protein</fullName>
    </submittedName>
</protein>
<comment type="caution">
    <text evidence="2">The sequence shown here is derived from an EMBL/GenBank/DDBJ whole genome shotgun (WGS) entry which is preliminary data.</text>
</comment>